<gene>
    <name evidence="2" type="ORF">Ddye_018298</name>
</gene>
<dbReference type="InterPro" id="IPR002156">
    <property type="entry name" value="RNaseH_domain"/>
</dbReference>
<evidence type="ECO:0000313" key="3">
    <source>
        <dbReference type="Proteomes" id="UP001280121"/>
    </source>
</evidence>
<protein>
    <recommendedName>
        <fullName evidence="1">RNase H type-1 domain-containing protein</fullName>
    </recommendedName>
</protein>
<reference evidence="2" key="1">
    <citation type="journal article" date="2023" name="Plant J.">
        <title>Genome sequences and population genomics provide insights into the demographic history, inbreeding, and mutation load of two 'living fossil' tree species of Dipteronia.</title>
        <authorList>
            <person name="Feng Y."/>
            <person name="Comes H.P."/>
            <person name="Chen J."/>
            <person name="Zhu S."/>
            <person name="Lu R."/>
            <person name="Zhang X."/>
            <person name="Li P."/>
            <person name="Qiu J."/>
            <person name="Olsen K.M."/>
            <person name="Qiu Y."/>
        </authorList>
    </citation>
    <scope>NUCLEOTIDE SEQUENCE</scope>
    <source>
        <strain evidence="2">KIB01</strain>
    </source>
</reference>
<comment type="caution">
    <text evidence="2">The sequence shown here is derived from an EMBL/GenBank/DDBJ whole genome shotgun (WGS) entry which is preliminary data.</text>
</comment>
<evidence type="ECO:0000313" key="2">
    <source>
        <dbReference type="EMBL" id="KAK2650809.1"/>
    </source>
</evidence>
<dbReference type="GO" id="GO:0004523">
    <property type="term" value="F:RNA-DNA hybrid ribonuclease activity"/>
    <property type="evidence" value="ECO:0007669"/>
    <property type="project" value="InterPro"/>
</dbReference>
<feature type="domain" description="RNase H type-1" evidence="1">
    <location>
        <begin position="209"/>
        <end position="285"/>
    </location>
</feature>
<organism evidence="2 3">
    <name type="scientific">Dipteronia dyeriana</name>
    <dbReference type="NCBI Taxonomy" id="168575"/>
    <lineage>
        <taxon>Eukaryota</taxon>
        <taxon>Viridiplantae</taxon>
        <taxon>Streptophyta</taxon>
        <taxon>Embryophyta</taxon>
        <taxon>Tracheophyta</taxon>
        <taxon>Spermatophyta</taxon>
        <taxon>Magnoliopsida</taxon>
        <taxon>eudicotyledons</taxon>
        <taxon>Gunneridae</taxon>
        <taxon>Pentapetalae</taxon>
        <taxon>rosids</taxon>
        <taxon>malvids</taxon>
        <taxon>Sapindales</taxon>
        <taxon>Sapindaceae</taxon>
        <taxon>Hippocastanoideae</taxon>
        <taxon>Acereae</taxon>
        <taxon>Dipteronia</taxon>
    </lineage>
</organism>
<dbReference type="EMBL" id="JANJYI010000005">
    <property type="protein sequence ID" value="KAK2650809.1"/>
    <property type="molecule type" value="Genomic_DNA"/>
</dbReference>
<dbReference type="InterPro" id="IPR052929">
    <property type="entry name" value="RNase_H-like_EbsB-rel"/>
</dbReference>
<dbReference type="PANTHER" id="PTHR47074:SF48">
    <property type="entry name" value="POLYNUCLEOTIDYL TRANSFERASE, RIBONUCLEASE H-LIKE SUPERFAMILY PROTEIN"/>
    <property type="match status" value="1"/>
</dbReference>
<dbReference type="Pfam" id="PF13456">
    <property type="entry name" value="RVT_3"/>
    <property type="match status" value="1"/>
</dbReference>
<dbReference type="GO" id="GO:0003676">
    <property type="term" value="F:nucleic acid binding"/>
    <property type="evidence" value="ECO:0007669"/>
    <property type="project" value="InterPro"/>
</dbReference>
<dbReference type="AlphaFoldDB" id="A0AAD9UB48"/>
<name>A0AAD9UB48_9ROSI</name>
<accession>A0AAD9UB48</accession>
<proteinExistence type="predicted"/>
<dbReference type="Proteomes" id="UP001280121">
    <property type="component" value="Unassembled WGS sequence"/>
</dbReference>
<evidence type="ECO:0000259" key="1">
    <source>
        <dbReference type="Pfam" id="PF13456"/>
    </source>
</evidence>
<sequence length="287" mass="31974">MGEGFYGEPIRFEGAFVDSYEKMGRSDEFAMGSLNILVYKDPWLPRNTGFGVTSQRILSDGFSVADLILEDGRVALQDQSLGYVSSSNGTLPIWKALSQLQLPSKVKVSFVGGPIRACKTVDFQDRLMWFNSSYSLDLTLQFVVAAWLAWCDRNRNIFEGGRFKEMDVWCSAGSSMKEFKASLRSESEVSRLGIPNQISKPPDRGFKINVDTTVDSYKRYFGIGVVVRNADGLPVTVVTKFFDVFFTMEVAEAQAILEGVLTAVNNCLWPSCIESDALNIVNLVREV</sequence>
<dbReference type="PANTHER" id="PTHR47074">
    <property type="entry name" value="BNAC02G40300D PROTEIN"/>
    <property type="match status" value="1"/>
</dbReference>
<keyword evidence="3" id="KW-1185">Reference proteome</keyword>